<dbReference type="Pfam" id="PF02347">
    <property type="entry name" value="GDC-P"/>
    <property type="match status" value="2"/>
</dbReference>
<evidence type="ECO:0000256" key="1">
    <source>
        <dbReference type="ARBA" id="ARBA00001933"/>
    </source>
</evidence>
<dbReference type="GO" id="GO:0030170">
    <property type="term" value="F:pyridoxal phosphate binding"/>
    <property type="evidence" value="ECO:0007669"/>
    <property type="project" value="TreeGrafter"/>
</dbReference>
<keyword evidence="5" id="KW-0560">Oxidoreductase</keyword>
<evidence type="ECO:0000256" key="5">
    <source>
        <dbReference type="ARBA" id="ARBA00023002"/>
    </source>
</evidence>
<feature type="domain" description="Glycine cleavage system P-protein N-terminal" evidence="7">
    <location>
        <begin position="21"/>
        <end position="440"/>
    </location>
</feature>
<dbReference type="GO" id="GO:0019464">
    <property type="term" value="P:glycine decarboxylation via glycine cleavage system"/>
    <property type="evidence" value="ECO:0007669"/>
    <property type="project" value="TreeGrafter"/>
</dbReference>
<dbReference type="InterPro" id="IPR003437">
    <property type="entry name" value="GcvP"/>
</dbReference>
<protein>
    <recommendedName>
        <fullName evidence="3">glycine dehydrogenase (aminomethyl-transferring)</fullName>
        <ecNumber evidence="3">1.4.4.2</ecNumber>
    </recommendedName>
</protein>
<dbReference type="FunFam" id="3.40.640.10:FF:000007">
    <property type="entry name" value="glycine dehydrogenase (Decarboxylating), mitochondrial"/>
    <property type="match status" value="1"/>
</dbReference>
<dbReference type="InterPro" id="IPR015422">
    <property type="entry name" value="PyrdxlP-dep_Trfase_small"/>
</dbReference>
<dbReference type="GO" id="GO:0005960">
    <property type="term" value="C:glycine cleavage complex"/>
    <property type="evidence" value="ECO:0007669"/>
    <property type="project" value="TreeGrafter"/>
</dbReference>
<evidence type="ECO:0000256" key="2">
    <source>
        <dbReference type="ARBA" id="ARBA00010756"/>
    </source>
</evidence>
<dbReference type="GO" id="GO:0004375">
    <property type="term" value="F:glycine dehydrogenase (decarboxylating) activity"/>
    <property type="evidence" value="ECO:0007669"/>
    <property type="project" value="UniProtKB-EC"/>
</dbReference>
<dbReference type="Gene3D" id="3.40.640.10">
    <property type="entry name" value="Type I PLP-dependent aspartate aminotransferase-like (Major domain)"/>
    <property type="match status" value="2"/>
</dbReference>
<dbReference type="HAMAP" id="MF_00711">
    <property type="entry name" value="GcvP"/>
    <property type="match status" value="1"/>
</dbReference>
<gene>
    <name evidence="9" type="ORF">UFOPK2169_01289</name>
</gene>
<dbReference type="InterPro" id="IPR015424">
    <property type="entry name" value="PyrdxlP-dep_Trfase"/>
</dbReference>
<sequence length="963" mass="104647">MNTSLHSLTTPGFSPDHFAYRHLGLTDADRRHMLDAIGAQSLEELLEQTIPQSIRLTEALSVPTAIAEHDVLALLKQKFSSDVQRTSLIGQGYYSTITPPVLRRNMIENPAWYTAYTPYQPEISQGRLEALLNFQTMISELVALPLANASLLDEATAVAEAVTMAHRTSKGTSDTVLVDRNIHPQTMSVLTTRLEPIGLTIEQADIAQMQPADHFAVVVSWPGSNGEIADIDTVTRVVNTAHEHKALAIAVCDLLACTIIVPPGELNFDIAVGSSQRFGVPMGFGGPHAAFMATRLEYARSLPGRLVGVSTDTEGRPALRLTLQTREQHIRREKATSNICTAQVLLANLAGMYGVWHGPDGLSAIAHRVHALTVATAEALHSAGHELLHKTFFDTVAVKVEDASAMSQHLRAHGFNVRVLDDTSISFSFDETTTLEKAQEFAALWDADLAITMVTPSSRARLGAHGRSSSFMEQSVFHRYRSEHEMLRYLRSLADKDLALDRTMIPLGSCTMKLNSTTEMEPVTWPEFSGLHPFVPEDESVGIRSVITELEDMLVAITGYDAISLQPNAGSQGEFAGLLAIRAYHHSRGDIQRTICLIPSSAHGTNAASAVMAGMDVVVVNCDAQGNIDVEDLRAKAQQSGERLAATMITYPSTHGVFEEAIGEICAIIHDNGGQVYVDGANMNALVGTAQPGRFGADVSHLNLHKTFCIPHGGGGPGVGPVVARAHLAPFLPGDPRDTDSQQPAISAAPFGSASILAIPWVYIMMMGPQGLLQATADAILSANYIATRIHNSFPILYRGNHERVAHECILDVGTVLTNTGLTIDDVAKRLMDYGFHAPTMSFPVANTLMVEPTESESLAELDRFCDSMISIRHEIDSMIATGTAAEDSVLRHSPHTIEDIAQDWNRAYTRQEALFPLPWLRQRHYHPPVSRIDAAFGDRNIVCTCAPIEAYSRTLETDTVSV</sequence>
<dbReference type="InterPro" id="IPR049315">
    <property type="entry name" value="GDC-P_N"/>
</dbReference>
<comment type="cofactor">
    <cofactor evidence="1">
        <name>pyridoxal 5'-phosphate</name>
        <dbReference type="ChEBI" id="CHEBI:597326"/>
    </cofactor>
</comment>
<reference evidence="9" key="1">
    <citation type="submission" date="2020-05" db="EMBL/GenBank/DDBJ databases">
        <authorList>
            <person name="Chiriac C."/>
            <person name="Salcher M."/>
            <person name="Ghai R."/>
            <person name="Kavagutti S V."/>
        </authorList>
    </citation>
    <scope>NUCLEOTIDE SEQUENCE</scope>
</reference>
<dbReference type="CDD" id="cd00613">
    <property type="entry name" value="GDC-P"/>
    <property type="match status" value="2"/>
</dbReference>
<dbReference type="NCBIfam" id="TIGR00461">
    <property type="entry name" value="gcvP"/>
    <property type="match status" value="1"/>
</dbReference>
<dbReference type="GO" id="GO:0005829">
    <property type="term" value="C:cytosol"/>
    <property type="evidence" value="ECO:0007669"/>
    <property type="project" value="TreeGrafter"/>
</dbReference>
<dbReference type="InterPro" id="IPR015421">
    <property type="entry name" value="PyrdxlP-dep_Trfase_major"/>
</dbReference>
<evidence type="ECO:0000313" key="9">
    <source>
        <dbReference type="EMBL" id="CAB4659264.1"/>
    </source>
</evidence>
<dbReference type="InterPro" id="IPR020581">
    <property type="entry name" value="GDC_P"/>
</dbReference>
<keyword evidence="4" id="KW-0663">Pyridoxal phosphate</keyword>
<dbReference type="AlphaFoldDB" id="A0A6J6LF79"/>
<proteinExistence type="inferred from homology"/>
<comment type="catalytic activity">
    <reaction evidence="6">
        <text>N(6)-[(R)-lipoyl]-L-lysyl-[glycine-cleavage complex H protein] + glycine + H(+) = N(6)-[(R)-S(8)-aminomethyldihydrolipoyl]-L-lysyl-[glycine-cleavage complex H protein] + CO2</text>
        <dbReference type="Rhea" id="RHEA:24304"/>
        <dbReference type="Rhea" id="RHEA-COMP:10494"/>
        <dbReference type="Rhea" id="RHEA-COMP:10495"/>
        <dbReference type="ChEBI" id="CHEBI:15378"/>
        <dbReference type="ChEBI" id="CHEBI:16526"/>
        <dbReference type="ChEBI" id="CHEBI:57305"/>
        <dbReference type="ChEBI" id="CHEBI:83099"/>
        <dbReference type="ChEBI" id="CHEBI:83143"/>
        <dbReference type="EC" id="1.4.4.2"/>
    </reaction>
</comment>
<evidence type="ECO:0000256" key="4">
    <source>
        <dbReference type="ARBA" id="ARBA00022898"/>
    </source>
</evidence>
<dbReference type="EC" id="1.4.4.2" evidence="3"/>
<evidence type="ECO:0000259" key="8">
    <source>
        <dbReference type="Pfam" id="PF21478"/>
    </source>
</evidence>
<name>A0A6J6LF79_9ZZZZ</name>
<evidence type="ECO:0000259" key="7">
    <source>
        <dbReference type="Pfam" id="PF02347"/>
    </source>
</evidence>
<dbReference type="Gene3D" id="3.90.1150.10">
    <property type="entry name" value="Aspartate Aminotransferase, domain 1"/>
    <property type="match status" value="2"/>
</dbReference>
<dbReference type="SUPFAM" id="SSF53383">
    <property type="entry name" value="PLP-dependent transferases"/>
    <property type="match status" value="2"/>
</dbReference>
<organism evidence="9">
    <name type="scientific">freshwater metagenome</name>
    <dbReference type="NCBI Taxonomy" id="449393"/>
    <lineage>
        <taxon>unclassified sequences</taxon>
        <taxon>metagenomes</taxon>
        <taxon>ecological metagenomes</taxon>
    </lineage>
</organism>
<comment type="similarity">
    <text evidence="2">Belongs to the GcvP family.</text>
</comment>
<feature type="domain" description="Glycine cleavage system P-protein N-terminal" evidence="7">
    <location>
        <begin position="477"/>
        <end position="734"/>
    </location>
</feature>
<dbReference type="PANTHER" id="PTHR11773">
    <property type="entry name" value="GLYCINE DEHYDROGENASE, DECARBOXYLATING"/>
    <property type="match status" value="1"/>
</dbReference>
<feature type="domain" description="Glycine dehydrogenase C-terminal" evidence="8">
    <location>
        <begin position="775"/>
        <end position="896"/>
    </location>
</feature>
<accession>A0A6J6LF79</accession>
<dbReference type="GO" id="GO:0016594">
    <property type="term" value="F:glycine binding"/>
    <property type="evidence" value="ECO:0007669"/>
    <property type="project" value="TreeGrafter"/>
</dbReference>
<evidence type="ECO:0000256" key="3">
    <source>
        <dbReference type="ARBA" id="ARBA00012134"/>
    </source>
</evidence>
<dbReference type="PANTHER" id="PTHR11773:SF1">
    <property type="entry name" value="GLYCINE DEHYDROGENASE (DECARBOXYLATING), MITOCHONDRIAL"/>
    <property type="match status" value="1"/>
</dbReference>
<evidence type="ECO:0000256" key="6">
    <source>
        <dbReference type="ARBA" id="ARBA00049026"/>
    </source>
</evidence>
<dbReference type="EMBL" id="CAEZWE010000058">
    <property type="protein sequence ID" value="CAB4659264.1"/>
    <property type="molecule type" value="Genomic_DNA"/>
</dbReference>
<dbReference type="InterPro" id="IPR049316">
    <property type="entry name" value="GDC-P_C"/>
</dbReference>
<dbReference type="Pfam" id="PF21478">
    <property type="entry name" value="GcvP2_C"/>
    <property type="match status" value="1"/>
</dbReference>